<evidence type="ECO:0000313" key="4">
    <source>
        <dbReference type="Proteomes" id="UP000796761"/>
    </source>
</evidence>
<keyword evidence="1" id="KW-1133">Transmembrane helix</keyword>
<proteinExistence type="predicted"/>
<evidence type="ECO:0008006" key="5">
    <source>
        <dbReference type="Google" id="ProtNLM"/>
    </source>
</evidence>
<dbReference type="Proteomes" id="UP000796761">
    <property type="component" value="Unassembled WGS sequence"/>
</dbReference>
<dbReference type="InterPro" id="IPR013783">
    <property type="entry name" value="Ig-like_fold"/>
</dbReference>
<organism evidence="3 4">
    <name type="scientific">Zosterops borbonicus</name>
    <dbReference type="NCBI Taxonomy" id="364589"/>
    <lineage>
        <taxon>Eukaryota</taxon>
        <taxon>Metazoa</taxon>
        <taxon>Chordata</taxon>
        <taxon>Craniata</taxon>
        <taxon>Vertebrata</taxon>
        <taxon>Euteleostomi</taxon>
        <taxon>Archelosauria</taxon>
        <taxon>Archosauria</taxon>
        <taxon>Dinosauria</taxon>
        <taxon>Saurischia</taxon>
        <taxon>Theropoda</taxon>
        <taxon>Coelurosauria</taxon>
        <taxon>Aves</taxon>
        <taxon>Neognathae</taxon>
        <taxon>Neoaves</taxon>
        <taxon>Telluraves</taxon>
        <taxon>Australaves</taxon>
        <taxon>Passeriformes</taxon>
        <taxon>Sylvioidea</taxon>
        <taxon>Zosteropidae</taxon>
        <taxon>Zosterops</taxon>
    </lineage>
</organism>
<comment type="caution">
    <text evidence="3">The sequence shown here is derived from an EMBL/GenBank/DDBJ whole genome shotgun (WGS) entry which is preliminary data.</text>
</comment>
<keyword evidence="4" id="KW-1185">Reference proteome</keyword>
<keyword evidence="1" id="KW-0472">Membrane</keyword>
<name>A0A8K1D8H9_9PASS</name>
<accession>A0A8K1D8H9</accession>
<feature type="chain" id="PRO_5035428550" description="Immunoglobulin subtype domain-containing protein" evidence="2">
    <location>
        <begin position="21"/>
        <end position="440"/>
    </location>
</feature>
<gene>
    <name evidence="3" type="ORF">HGM15179_020590</name>
</gene>
<protein>
    <recommendedName>
        <fullName evidence="5">Immunoglobulin subtype domain-containing protein</fullName>
    </recommendedName>
</protein>
<keyword evidence="1" id="KW-0812">Transmembrane</keyword>
<dbReference type="EMBL" id="SWJQ01002427">
    <property type="protein sequence ID" value="TRZ06521.1"/>
    <property type="molecule type" value="Genomic_DNA"/>
</dbReference>
<dbReference type="AlphaFoldDB" id="A0A8K1D8H9"/>
<sequence length="440" mass="48438">MEEFWIQLLAILTLLTQTCGASSTTELIGAVGGSVTFRIPYTDGFVAFWSFESDLMVTVEFGDPPRFAFSKEKYKTRFTVSEKGQALSISQLSTEDAGTYSANIHGKIFTFILQVHSAASSTGVGIGIVIGIVVGVSSTFLVLFCKSQAGYWSDCVARLVRGSAEISATAGPGPRDCVQATSSLGAEPGLASGQHRPELRLTSSVPEPITDQLRAVPGLALGQHRPELRLTSSVPEQISDWLRVVMGLAVDQHGPEPGLASGQHGPALRLTSSVPEQIIDWLGSVLGLAMDQSDQSQDRPWTSAGEPWERALTRLYYLLCRPWTSADQPRDRHQTSADQHRPWTSSLGSLDRSWTSLYQHLYWPQTSSLGSLERTRTSLYQLGWPRTITSHTIGTSREHLMGNERHSNISHGETQRHQLFRSAEHNKMRNSSGNFHEKYL</sequence>
<feature type="signal peptide" evidence="2">
    <location>
        <begin position="1"/>
        <end position="20"/>
    </location>
</feature>
<evidence type="ECO:0000256" key="1">
    <source>
        <dbReference type="SAM" id="Phobius"/>
    </source>
</evidence>
<dbReference type="InterPro" id="IPR036179">
    <property type="entry name" value="Ig-like_dom_sf"/>
</dbReference>
<dbReference type="Gene3D" id="2.60.40.10">
    <property type="entry name" value="Immunoglobulins"/>
    <property type="match status" value="1"/>
</dbReference>
<keyword evidence="2" id="KW-0732">Signal</keyword>
<evidence type="ECO:0000256" key="2">
    <source>
        <dbReference type="SAM" id="SignalP"/>
    </source>
</evidence>
<dbReference type="OrthoDB" id="8741746at2759"/>
<dbReference type="SUPFAM" id="SSF48726">
    <property type="entry name" value="Immunoglobulin"/>
    <property type="match status" value="1"/>
</dbReference>
<reference evidence="3" key="1">
    <citation type="submission" date="2019-04" db="EMBL/GenBank/DDBJ databases">
        <title>Genome assembly of Zosterops borbonicus 15179.</title>
        <authorList>
            <person name="Leroy T."/>
            <person name="Anselmetti Y."/>
            <person name="Tilak M.-K."/>
            <person name="Nabholz B."/>
        </authorList>
    </citation>
    <scope>NUCLEOTIDE SEQUENCE</scope>
    <source>
        <strain evidence="3">HGM_15179</strain>
        <tissue evidence="3">Muscle</tissue>
    </source>
</reference>
<evidence type="ECO:0000313" key="3">
    <source>
        <dbReference type="EMBL" id="TRZ06521.1"/>
    </source>
</evidence>
<feature type="transmembrane region" description="Helical" evidence="1">
    <location>
        <begin position="124"/>
        <end position="144"/>
    </location>
</feature>